<comment type="function">
    <text evidence="1 10">Part of cytochrome c oxidase, its function is unknown.</text>
</comment>
<feature type="transmembrane region" description="Helical" evidence="11">
    <location>
        <begin position="98"/>
        <end position="131"/>
    </location>
</feature>
<feature type="transmembrane region" description="Helical" evidence="11">
    <location>
        <begin position="6"/>
        <end position="25"/>
    </location>
</feature>
<evidence type="ECO:0000256" key="5">
    <source>
        <dbReference type="ARBA" id="ARBA00022692"/>
    </source>
</evidence>
<dbReference type="Proteomes" id="UP001501196">
    <property type="component" value="Unassembled WGS sequence"/>
</dbReference>
<dbReference type="InterPro" id="IPR021050">
    <property type="entry name" value="Cyt_c_oxidase_su4_actinobac"/>
</dbReference>
<dbReference type="EMBL" id="BAAAPW010000001">
    <property type="protein sequence ID" value="GAA2023209.1"/>
    <property type="molecule type" value="Genomic_DNA"/>
</dbReference>
<keyword evidence="5 11" id="KW-0812">Transmembrane</keyword>
<name>A0ABP5FBM2_9MICO</name>
<dbReference type="Pfam" id="PF12270">
    <property type="entry name" value="Cyt_c_ox_IV"/>
    <property type="match status" value="1"/>
</dbReference>
<comment type="subcellular location">
    <subcellularLocation>
        <location evidence="2">Cell membrane</location>
        <topology evidence="2">Multi-pass membrane protein</topology>
    </subcellularLocation>
</comment>
<organism evidence="12 13">
    <name type="scientific">Agromyces tropicus</name>
    <dbReference type="NCBI Taxonomy" id="555371"/>
    <lineage>
        <taxon>Bacteria</taxon>
        <taxon>Bacillati</taxon>
        <taxon>Actinomycetota</taxon>
        <taxon>Actinomycetes</taxon>
        <taxon>Micrococcales</taxon>
        <taxon>Microbacteriaceae</taxon>
        <taxon>Agromyces</taxon>
    </lineage>
</organism>
<sequence>MRANVVLFWVLTGFFALSAAVYTFWTLIDEHEPGVEWVGLVAISLSAVLSAFIAFYLGRVHREQGGELPEDRLDANIDDGDAELGFFSPWSWWPIMLAGSAALVFLGLAVGVWISFLAIGPALVSLVGWVYEYYRGNFAR</sequence>
<keyword evidence="8 10" id="KW-0472">Membrane</keyword>
<dbReference type="PIRSF" id="PIRSF017385">
    <property type="entry name" value="CtaF"/>
    <property type="match status" value="1"/>
</dbReference>
<comment type="subunit">
    <text evidence="10">Associates with subunits I, II and III to form cytochrome c oxidase.</text>
</comment>
<keyword evidence="6 10" id="KW-1278">Translocase</keyword>
<gene>
    <name evidence="12" type="ORF">GCM10009819_02370</name>
</gene>
<protein>
    <recommendedName>
        <fullName evidence="10">Cytochrome c oxidase polypeptide 4</fullName>
        <ecNumber evidence="10">7.1.1.9</ecNumber>
    </recommendedName>
    <alternativeName>
        <fullName evidence="10">Cytochrome aa3 subunit 4</fullName>
    </alternativeName>
    <alternativeName>
        <fullName evidence="10">Cytochrome c oxidase polypeptide IV</fullName>
    </alternativeName>
</protein>
<feature type="transmembrane region" description="Helical" evidence="11">
    <location>
        <begin position="37"/>
        <end position="58"/>
    </location>
</feature>
<keyword evidence="13" id="KW-1185">Reference proteome</keyword>
<dbReference type="RefSeq" id="WP_344368861.1">
    <property type="nucleotide sequence ID" value="NZ_BAAAPW010000001.1"/>
</dbReference>
<evidence type="ECO:0000256" key="7">
    <source>
        <dbReference type="ARBA" id="ARBA00022989"/>
    </source>
</evidence>
<evidence type="ECO:0000256" key="8">
    <source>
        <dbReference type="ARBA" id="ARBA00023136"/>
    </source>
</evidence>
<evidence type="ECO:0000313" key="13">
    <source>
        <dbReference type="Proteomes" id="UP001501196"/>
    </source>
</evidence>
<evidence type="ECO:0000256" key="11">
    <source>
        <dbReference type="SAM" id="Phobius"/>
    </source>
</evidence>
<comment type="caution">
    <text evidence="12">The sequence shown here is derived from an EMBL/GenBank/DDBJ whole genome shotgun (WGS) entry which is preliminary data.</text>
</comment>
<evidence type="ECO:0000313" key="12">
    <source>
        <dbReference type="EMBL" id="GAA2023209.1"/>
    </source>
</evidence>
<evidence type="ECO:0000256" key="2">
    <source>
        <dbReference type="ARBA" id="ARBA00004651"/>
    </source>
</evidence>
<comment type="similarity">
    <text evidence="3 10">Belongs to the cytochrome c oxidase bacterial subunit CtaF family.</text>
</comment>
<accession>A0ABP5FBM2</accession>
<proteinExistence type="inferred from homology"/>
<evidence type="ECO:0000256" key="6">
    <source>
        <dbReference type="ARBA" id="ARBA00022967"/>
    </source>
</evidence>
<reference evidence="13" key="1">
    <citation type="journal article" date="2019" name="Int. J. Syst. Evol. Microbiol.">
        <title>The Global Catalogue of Microorganisms (GCM) 10K type strain sequencing project: providing services to taxonomists for standard genome sequencing and annotation.</title>
        <authorList>
            <consortium name="The Broad Institute Genomics Platform"/>
            <consortium name="The Broad Institute Genome Sequencing Center for Infectious Disease"/>
            <person name="Wu L."/>
            <person name="Ma J."/>
        </authorList>
    </citation>
    <scope>NUCLEOTIDE SEQUENCE [LARGE SCALE GENOMIC DNA]</scope>
    <source>
        <strain evidence="13">JCM 15672</strain>
    </source>
</reference>
<evidence type="ECO:0000256" key="9">
    <source>
        <dbReference type="ARBA" id="ARBA00047816"/>
    </source>
</evidence>
<evidence type="ECO:0000256" key="3">
    <source>
        <dbReference type="ARBA" id="ARBA00006870"/>
    </source>
</evidence>
<evidence type="ECO:0000256" key="1">
    <source>
        <dbReference type="ARBA" id="ARBA00002536"/>
    </source>
</evidence>
<evidence type="ECO:0000256" key="10">
    <source>
        <dbReference type="PIRNR" id="PIRNR017385"/>
    </source>
</evidence>
<evidence type="ECO:0000256" key="4">
    <source>
        <dbReference type="ARBA" id="ARBA00022475"/>
    </source>
</evidence>
<keyword evidence="4 10" id="KW-1003">Cell membrane</keyword>
<keyword evidence="7 11" id="KW-1133">Transmembrane helix</keyword>
<dbReference type="EC" id="7.1.1.9" evidence="10"/>
<comment type="catalytic activity">
    <reaction evidence="9 10">
        <text>4 Fe(II)-[cytochrome c] + O2 + 8 H(+)(in) = 4 Fe(III)-[cytochrome c] + 2 H2O + 4 H(+)(out)</text>
        <dbReference type="Rhea" id="RHEA:11436"/>
        <dbReference type="Rhea" id="RHEA-COMP:10350"/>
        <dbReference type="Rhea" id="RHEA-COMP:14399"/>
        <dbReference type="ChEBI" id="CHEBI:15377"/>
        <dbReference type="ChEBI" id="CHEBI:15378"/>
        <dbReference type="ChEBI" id="CHEBI:15379"/>
        <dbReference type="ChEBI" id="CHEBI:29033"/>
        <dbReference type="ChEBI" id="CHEBI:29034"/>
        <dbReference type="EC" id="7.1.1.9"/>
    </reaction>
</comment>